<dbReference type="EMBL" id="BLXT01007896">
    <property type="protein sequence ID" value="GFO43724.1"/>
    <property type="molecule type" value="Genomic_DNA"/>
</dbReference>
<gene>
    <name evidence="1" type="ORF">PoB_007022900</name>
</gene>
<dbReference type="AlphaFoldDB" id="A0AAV4DI64"/>
<name>A0AAV4DI64_9GAST</name>
<comment type="caution">
    <text evidence="1">The sequence shown here is derived from an EMBL/GenBank/DDBJ whole genome shotgun (WGS) entry which is preliminary data.</text>
</comment>
<evidence type="ECO:0008006" key="3">
    <source>
        <dbReference type="Google" id="ProtNLM"/>
    </source>
</evidence>
<dbReference type="Proteomes" id="UP000735302">
    <property type="component" value="Unassembled WGS sequence"/>
</dbReference>
<protein>
    <recommendedName>
        <fullName evidence="3">Reverse transcriptase zinc-binding domain-containing protein</fullName>
    </recommendedName>
</protein>
<proteinExistence type="predicted"/>
<organism evidence="1 2">
    <name type="scientific">Plakobranchus ocellatus</name>
    <dbReference type="NCBI Taxonomy" id="259542"/>
    <lineage>
        <taxon>Eukaryota</taxon>
        <taxon>Metazoa</taxon>
        <taxon>Spiralia</taxon>
        <taxon>Lophotrochozoa</taxon>
        <taxon>Mollusca</taxon>
        <taxon>Gastropoda</taxon>
        <taxon>Heterobranchia</taxon>
        <taxon>Euthyneura</taxon>
        <taxon>Panpulmonata</taxon>
        <taxon>Sacoglossa</taxon>
        <taxon>Placobranchoidea</taxon>
        <taxon>Plakobranchidae</taxon>
        <taxon>Plakobranchus</taxon>
    </lineage>
</organism>
<evidence type="ECO:0000313" key="2">
    <source>
        <dbReference type="Proteomes" id="UP000735302"/>
    </source>
</evidence>
<keyword evidence="2" id="KW-1185">Reference proteome</keyword>
<reference evidence="1 2" key="1">
    <citation type="journal article" date="2021" name="Elife">
        <title>Chloroplast acquisition without the gene transfer in kleptoplastic sea slugs, Plakobranchus ocellatus.</title>
        <authorList>
            <person name="Maeda T."/>
            <person name="Takahashi S."/>
            <person name="Yoshida T."/>
            <person name="Shimamura S."/>
            <person name="Takaki Y."/>
            <person name="Nagai Y."/>
            <person name="Toyoda A."/>
            <person name="Suzuki Y."/>
            <person name="Arimoto A."/>
            <person name="Ishii H."/>
            <person name="Satoh N."/>
            <person name="Nishiyama T."/>
            <person name="Hasebe M."/>
            <person name="Maruyama T."/>
            <person name="Minagawa J."/>
            <person name="Obokata J."/>
            <person name="Shigenobu S."/>
        </authorList>
    </citation>
    <scope>NUCLEOTIDE SEQUENCE [LARGE SCALE GENOMIC DNA]</scope>
</reference>
<sequence>MAPLRISFLIRSVYDLLPSNANLVLWVKKDDPKCPLCQGKQTTKYVLSSCKVALSQGRYTWRHNRVLQELASVISTAKGDICPSSTSSTVFTTEGGVKKWHVGSITINTHRKGLLDGCGDWVVSADLPEWERHPGVIRKTALRPGIVILSVSTQQIIMVELTVPYESRMEEAHAFKEGKYLDLTKELKKDGYEAKVIPVEIGARGFVGSLAFGLLRKLSIGGNKRTKALRLLAETAENSSRWIWSKRDERLLHKD</sequence>
<accession>A0AAV4DI64</accession>
<evidence type="ECO:0000313" key="1">
    <source>
        <dbReference type="EMBL" id="GFO43724.1"/>
    </source>
</evidence>